<dbReference type="KEGG" id="cyj:Cyan7822_6966"/>
<feature type="compositionally biased region" description="Polar residues" evidence="1">
    <location>
        <begin position="389"/>
        <end position="401"/>
    </location>
</feature>
<evidence type="ECO:0000256" key="2">
    <source>
        <dbReference type="SAM" id="Phobius"/>
    </source>
</evidence>
<dbReference type="HOGENOM" id="CLU_057478_0_0_3"/>
<keyword evidence="2" id="KW-0812">Transmembrane</keyword>
<gene>
    <name evidence="3" type="ordered locus">Cyan7822_6966</name>
</gene>
<reference evidence="4" key="1">
    <citation type="journal article" date="2011" name="MBio">
        <title>Novel metabolic attributes of the genus Cyanothece, comprising a group of unicellular nitrogen-fixing Cyanobacteria.</title>
        <authorList>
            <person name="Bandyopadhyay A."/>
            <person name="Elvitigala T."/>
            <person name="Welsh E."/>
            <person name="Stockel J."/>
            <person name="Liberton M."/>
            <person name="Min H."/>
            <person name="Sherman L.A."/>
            <person name="Pakrasi H.B."/>
        </authorList>
    </citation>
    <scope>NUCLEOTIDE SEQUENCE [LARGE SCALE GENOMIC DNA]</scope>
    <source>
        <strain evidence="4">PCC 7822</strain>
        <plasmid evidence="4">Cy782203</plasmid>
    </source>
</reference>
<feature type="transmembrane region" description="Helical" evidence="2">
    <location>
        <begin position="281"/>
        <end position="301"/>
    </location>
</feature>
<evidence type="ECO:0000256" key="1">
    <source>
        <dbReference type="SAM" id="MobiDB-lite"/>
    </source>
</evidence>
<dbReference type="EMBL" id="CP002201">
    <property type="protein sequence ID" value="ADN18604.1"/>
    <property type="molecule type" value="Genomic_DNA"/>
</dbReference>
<proteinExistence type="predicted"/>
<protein>
    <submittedName>
        <fullName evidence="3">Uncharacterized protein</fullName>
    </submittedName>
</protein>
<feature type="transmembrane region" description="Helical" evidence="2">
    <location>
        <begin position="244"/>
        <end position="269"/>
    </location>
</feature>
<keyword evidence="2" id="KW-1133">Transmembrane helix</keyword>
<accession>E0UNS4</accession>
<dbReference type="Proteomes" id="UP000008206">
    <property type="component" value="Plasmid Cy782203"/>
</dbReference>
<dbReference type="RefSeq" id="WP_013325727.1">
    <property type="nucleotide sequence ID" value="NC_014502.1"/>
</dbReference>
<evidence type="ECO:0000313" key="4">
    <source>
        <dbReference type="Proteomes" id="UP000008206"/>
    </source>
</evidence>
<keyword evidence="4" id="KW-1185">Reference proteome</keyword>
<keyword evidence="3" id="KW-0614">Plasmid</keyword>
<dbReference type="AlphaFoldDB" id="E0UNS4"/>
<sequence>MFILMQSTEITPQEFLKEAQQAQELVSKAMDKLWIDLLTSDIYHILADFGAFIAVFTIAITILFLVKELLADELALPPYERIVWLFIVVALLGNGGSWLGEATIQYRNILNGINQQVLTKTNAQLSYAYAQASGEISLDIWTSQQIQQKCAPISDPVLKQQCIDAIKETAQQMANQQLPSTPDSNWIEDLGAIIASELETIVIGWMLACSIAFQWIVEVTWVLTGLLGPLAVGGTLLPVAQKSLYAWLIAFYSVGLCKLCFNILIALIAVLQTSSPSTNKLIFSIAVGVMSPILAVALAAGGGMATFSSLATITGAVGGMAGAKMGGAIMTGASKSGATGMGMVRNAMSWGRNAASSLERRRSSRPSVTVMPMSKNRSVRTGSLPERTINVTPQNTLPPGR</sequence>
<keyword evidence="2" id="KW-0472">Membrane</keyword>
<feature type="region of interest" description="Disordered" evidence="1">
    <location>
        <begin position="354"/>
        <end position="401"/>
    </location>
</feature>
<evidence type="ECO:0000313" key="3">
    <source>
        <dbReference type="EMBL" id="ADN18604.1"/>
    </source>
</evidence>
<dbReference type="OrthoDB" id="426035at2"/>
<feature type="transmembrane region" description="Helical" evidence="2">
    <location>
        <begin position="82"/>
        <end position="100"/>
    </location>
</feature>
<geneLocation type="plasmid" evidence="3 4">
    <name>Cy782203</name>
</geneLocation>
<feature type="transmembrane region" description="Helical" evidence="2">
    <location>
        <begin position="42"/>
        <end position="66"/>
    </location>
</feature>
<name>E0UNS4_GLOV7</name>
<organism evidence="3 4">
    <name type="scientific">Gloeothece verrucosa (strain PCC 7822)</name>
    <name type="common">Cyanothece sp. (strain PCC 7822)</name>
    <dbReference type="NCBI Taxonomy" id="497965"/>
    <lineage>
        <taxon>Bacteria</taxon>
        <taxon>Bacillati</taxon>
        <taxon>Cyanobacteriota</taxon>
        <taxon>Cyanophyceae</taxon>
        <taxon>Oscillatoriophycideae</taxon>
        <taxon>Chroococcales</taxon>
        <taxon>Aphanothecaceae</taxon>
        <taxon>Gloeothece</taxon>
        <taxon>Gloeothece verrucosa</taxon>
    </lineage>
</organism>